<comment type="similarity">
    <text evidence="2">Belongs to the GMC oxidoreductase family.</text>
</comment>
<evidence type="ECO:0000256" key="1">
    <source>
        <dbReference type="ARBA" id="ARBA00001974"/>
    </source>
</evidence>
<feature type="domain" description="Glucose-methanol-choline oxidoreductase C-terminal" evidence="7">
    <location>
        <begin position="472"/>
        <end position="613"/>
    </location>
</feature>
<accession>A0A182MNV0</accession>
<keyword evidence="4 5" id="KW-0274">FAD</keyword>
<dbReference type="SUPFAM" id="SSF54373">
    <property type="entry name" value="FAD-linked reductases, C-terminal domain"/>
    <property type="match status" value="1"/>
</dbReference>
<evidence type="ECO:0000256" key="2">
    <source>
        <dbReference type="ARBA" id="ARBA00010790"/>
    </source>
</evidence>
<evidence type="ECO:0000313" key="9">
    <source>
        <dbReference type="Proteomes" id="UP000075883"/>
    </source>
</evidence>
<dbReference type="SUPFAM" id="SSF51905">
    <property type="entry name" value="FAD/NAD(P)-binding domain"/>
    <property type="match status" value="1"/>
</dbReference>
<feature type="binding site" evidence="5">
    <location>
        <position position="284"/>
    </location>
    <ligand>
        <name>FAD</name>
        <dbReference type="ChEBI" id="CHEBI:57692"/>
    </ligand>
</feature>
<dbReference type="PANTHER" id="PTHR11552">
    <property type="entry name" value="GLUCOSE-METHANOL-CHOLINE GMC OXIDOREDUCTASE"/>
    <property type="match status" value="1"/>
</dbReference>
<evidence type="ECO:0000313" key="8">
    <source>
        <dbReference type="EnsemblMetazoa" id="ACUA022763-PA"/>
    </source>
</evidence>
<protein>
    <recommendedName>
        <fullName evidence="10">Glucose-methanol-choline oxidoreductase N-terminal domain-containing protein</fullName>
    </recommendedName>
</protein>
<dbReference type="InterPro" id="IPR000172">
    <property type="entry name" value="GMC_OxRdtase_N"/>
</dbReference>
<dbReference type="InterPro" id="IPR012132">
    <property type="entry name" value="GMC_OxRdtase"/>
</dbReference>
<dbReference type="Gene3D" id="3.50.50.60">
    <property type="entry name" value="FAD/NAD(P)-binding domain"/>
    <property type="match status" value="2"/>
</dbReference>
<dbReference type="GO" id="GO:0050660">
    <property type="term" value="F:flavin adenine dinucleotide binding"/>
    <property type="evidence" value="ECO:0007669"/>
    <property type="project" value="InterPro"/>
</dbReference>
<dbReference type="EMBL" id="AXCM01006032">
    <property type="status" value="NOT_ANNOTATED_CDS"/>
    <property type="molecule type" value="Genomic_DNA"/>
</dbReference>
<evidence type="ECO:0008006" key="10">
    <source>
        <dbReference type="Google" id="ProtNLM"/>
    </source>
</evidence>
<feature type="domain" description="Glucose-methanol-choline oxidoreductase N-terminal" evidence="6">
    <location>
        <begin position="100"/>
        <end position="360"/>
    </location>
</feature>
<evidence type="ECO:0000256" key="5">
    <source>
        <dbReference type="PIRSR" id="PIRSR000137-2"/>
    </source>
</evidence>
<feature type="binding site" evidence="5">
    <location>
        <position position="178"/>
    </location>
    <ligand>
        <name>FAD</name>
        <dbReference type="ChEBI" id="CHEBI:57692"/>
    </ligand>
</feature>
<dbReference type="InterPro" id="IPR036188">
    <property type="entry name" value="FAD/NAD-bd_sf"/>
</dbReference>
<dbReference type="InterPro" id="IPR007867">
    <property type="entry name" value="GMC_OxRtase_C"/>
</dbReference>
<dbReference type="AlphaFoldDB" id="A0A182MNV0"/>
<name>A0A182MNV0_9DIPT</name>
<dbReference type="GO" id="GO:0016614">
    <property type="term" value="F:oxidoreductase activity, acting on CH-OH group of donors"/>
    <property type="evidence" value="ECO:0007669"/>
    <property type="project" value="InterPro"/>
</dbReference>
<comment type="cofactor">
    <cofactor evidence="1 5">
        <name>FAD</name>
        <dbReference type="ChEBI" id="CHEBI:57692"/>
    </cofactor>
</comment>
<dbReference type="Pfam" id="PF05199">
    <property type="entry name" value="GMC_oxred_C"/>
    <property type="match status" value="1"/>
</dbReference>
<organism evidence="8 9">
    <name type="scientific">Anopheles culicifacies</name>
    <dbReference type="NCBI Taxonomy" id="139723"/>
    <lineage>
        <taxon>Eukaryota</taxon>
        <taxon>Metazoa</taxon>
        <taxon>Ecdysozoa</taxon>
        <taxon>Arthropoda</taxon>
        <taxon>Hexapoda</taxon>
        <taxon>Insecta</taxon>
        <taxon>Pterygota</taxon>
        <taxon>Neoptera</taxon>
        <taxon>Endopterygota</taxon>
        <taxon>Diptera</taxon>
        <taxon>Nematocera</taxon>
        <taxon>Culicoidea</taxon>
        <taxon>Culicidae</taxon>
        <taxon>Anophelinae</taxon>
        <taxon>Anopheles</taxon>
        <taxon>culicifacies species complex</taxon>
    </lineage>
</organism>
<keyword evidence="9" id="KW-1185">Reference proteome</keyword>
<reference evidence="8" key="2">
    <citation type="submission" date="2020-05" db="UniProtKB">
        <authorList>
            <consortium name="EnsemblMetazoa"/>
        </authorList>
    </citation>
    <scope>IDENTIFICATION</scope>
    <source>
        <strain evidence="8">A-37</strain>
    </source>
</reference>
<dbReference type="VEuPathDB" id="VectorBase:ACUA022763"/>
<keyword evidence="3" id="KW-0285">Flavoprotein</keyword>
<sequence>MVNHATETVGQQEHHLPRLVLHDEQHRQLGEDHRTRDPFELWIVPEKLLNLGVFLQNHFPAACVRFLRIRPFEIRAGYVLSHGAPAYLNDLRAVSINVEYDYIIVGSGTAGSWIAARIPSENVLILEAGSNRNWLMDIPLLLPLLQGTSYDWHYETEPQAQSCWALNENRSRWPMGKVVGGTHVFNNLIHFKANRKDFSDWFKNSRDLDRFMEFFEQDLWSNVERGFTTELGQVFIDAAKSLGFRGDEFFQPLLTTRRGRRWTTAHEYETAHRPGHERMTNSLVEKIIVHEGTAKSLLVSRAGQRFWASARKGIILTAGTIGSAKILLHSGIGPRTELEQLEIETIINLPQVGKNLQDHIGTGSELILMRNSLNLHPVDLVHPVNILDYFTSNHRESSLSFGGCEAVGFVSFGGNYTSDLQFMVLPAGLSSDGGVHLRKILNIKDSVWHDYYEPLLRQGQSAVTILPILLHPKSRGEIALRSANILDAPVINPNYLTSTEDVNVLIKGIRLLRKITQQPAAVKMGLEFNPKPFPGCTAQPFDSDSYWECYVRSVTHTIYHPVGTCRMGSTGTDSVVSASDLRVHGVRNLFVADASVMPGLPSGNPNSVAMAIAEYFVRSNFPPSFMPEK</sequence>
<dbReference type="Gene3D" id="3.30.560.10">
    <property type="entry name" value="Glucose Oxidase, domain 3"/>
    <property type="match status" value="2"/>
</dbReference>
<evidence type="ECO:0000256" key="3">
    <source>
        <dbReference type="ARBA" id="ARBA00022630"/>
    </source>
</evidence>
<dbReference type="PANTHER" id="PTHR11552:SF147">
    <property type="entry name" value="CHOLINE DEHYDROGENASE, MITOCHONDRIAL"/>
    <property type="match status" value="1"/>
</dbReference>
<dbReference type="EnsemblMetazoa" id="ACUA022763-RA">
    <property type="protein sequence ID" value="ACUA022763-PA"/>
    <property type="gene ID" value="ACUA022763"/>
</dbReference>
<feature type="binding site" evidence="5">
    <location>
        <position position="182"/>
    </location>
    <ligand>
        <name>FAD</name>
        <dbReference type="ChEBI" id="CHEBI:57692"/>
    </ligand>
</feature>
<evidence type="ECO:0000256" key="4">
    <source>
        <dbReference type="ARBA" id="ARBA00022827"/>
    </source>
</evidence>
<reference evidence="9" key="1">
    <citation type="submission" date="2013-09" db="EMBL/GenBank/DDBJ databases">
        <title>The Genome Sequence of Anopheles culicifacies species A.</title>
        <authorList>
            <consortium name="The Broad Institute Genomics Platform"/>
            <person name="Neafsey D.E."/>
            <person name="Besansky N."/>
            <person name="Howell P."/>
            <person name="Walton C."/>
            <person name="Young S.K."/>
            <person name="Zeng Q."/>
            <person name="Gargeya S."/>
            <person name="Fitzgerald M."/>
            <person name="Haas B."/>
            <person name="Abouelleil A."/>
            <person name="Allen A.W."/>
            <person name="Alvarado L."/>
            <person name="Arachchi H.M."/>
            <person name="Berlin A.M."/>
            <person name="Chapman S.B."/>
            <person name="Gainer-Dewar J."/>
            <person name="Goldberg J."/>
            <person name="Griggs A."/>
            <person name="Gujja S."/>
            <person name="Hansen M."/>
            <person name="Howarth C."/>
            <person name="Imamovic A."/>
            <person name="Ireland A."/>
            <person name="Larimer J."/>
            <person name="McCowan C."/>
            <person name="Murphy C."/>
            <person name="Pearson M."/>
            <person name="Poon T.W."/>
            <person name="Priest M."/>
            <person name="Roberts A."/>
            <person name="Saif S."/>
            <person name="Shea T."/>
            <person name="Sisk P."/>
            <person name="Sykes S."/>
            <person name="Wortman J."/>
            <person name="Nusbaum C."/>
            <person name="Birren B."/>
        </authorList>
    </citation>
    <scope>NUCLEOTIDE SEQUENCE [LARGE SCALE GENOMIC DNA]</scope>
    <source>
        <strain evidence="9">A-37</strain>
    </source>
</reference>
<dbReference type="Proteomes" id="UP000075883">
    <property type="component" value="Unassembled WGS sequence"/>
</dbReference>
<dbReference type="PIRSF" id="PIRSF000137">
    <property type="entry name" value="Alcohol_oxidase"/>
    <property type="match status" value="1"/>
</dbReference>
<evidence type="ECO:0000259" key="7">
    <source>
        <dbReference type="Pfam" id="PF05199"/>
    </source>
</evidence>
<dbReference type="STRING" id="139723.A0A182MNV0"/>
<dbReference type="Pfam" id="PF00732">
    <property type="entry name" value="GMC_oxred_N"/>
    <property type="match status" value="1"/>
</dbReference>
<proteinExistence type="inferred from homology"/>
<evidence type="ECO:0000259" key="6">
    <source>
        <dbReference type="Pfam" id="PF00732"/>
    </source>
</evidence>